<accession>A0A9W9FRI8</accession>
<keyword evidence="9" id="KW-1185">Reference proteome</keyword>
<evidence type="ECO:0000256" key="1">
    <source>
        <dbReference type="ARBA" id="ARBA00004141"/>
    </source>
</evidence>
<dbReference type="GO" id="GO:0005886">
    <property type="term" value="C:plasma membrane"/>
    <property type="evidence" value="ECO:0007669"/>
    <property type="project" value="TreeGrafter"/>
</dbReference>
<dbReference type="PROSITE" id="PS50261">
    <property type="entry name" value="G_PROTEIN_RECEP_F2_4"/>
    <property type="match status" value="1"/>
</dbReference>
<feature type="transmembrane region" description="Helical" evidence="6">
    <location>
        <begin position="83"/>
        <end position="108"/>
    </location>
</feature>
<feature type="compositionally biased region" description="Polar residues" evidence="5">
    <location>
        <begin position="431"/>
        <end position="445"/>
    </location>
</feature>
<evidence type="ECO:0000256" key="4">
    <source>
        <dbReference type="ARBA" id="ARBA00023136"/>
    </source>
</evidence>
<keyword evidence="3 6" id="KW-1133">Transmembrane helix</keyword>
<dbReference type="GO" id="GO:0004930">
    <property type="term" value="F:G protein-coupled receptor activity"/>
    <property type="evidence" value="ECO:0007669"/>
    <property type="project" value="InterPro"/>
</dbReference>
<evidence type="ECO:0000313" key="8">
    <source>
        <dbReference type="EMBL" id="KAJ5105101.1"/>
    </source>
</evidence>
<feature type="transmembrane region" description="Helical" evidence="6">
    <location>
        <begin position="120"/>
        <end position="140"/>
    </location>
</feature>
<evidence type="ECO:0000313" key="9">
    <source>
        <dbReference type="Proteomes" id="UP001141434"/>
    </source>
</evidence>
<dbReference type="GeneID" id="81392198"/>
<comment type="caution">
    <text evidence="8">The sequence shown here is derived from an EMBL/GenBank/DDBJ whole genome shotgun (WGS) entry which is preliminary data.</text>
</comment>
<feature type="transmembrane region" description="Helical" evidence="6">
    <location>
        <begin position="20"/>
        <end position="39"/>
    </location>
</feature>
<evidence type="ECO:0000256" key="5">
    <source>
        <dbReference type="SAM" id="MobiDB-lite"/>
    </source>
</evidence>
<dbReference type="SUPFAM" id="SSF81321">
    <property type="entry name" value="Family A G protein-coupled receptor-like"/>
    <property type="match status" value="1"/>
</dbReference>
<gene>
    <name evidence="8" type="ORF">NUU61_002448</name>
</gene>
<organism evidence="8 9">
    <name type="scientific">Penicillium alfredii</name>
    <dbReference type="NCBI Taxonomy" id="1506179"/>
    <lineage>
        <taxon>Eukaryota</taxon>
        <taxon>Fungi</taxon>
        <taxon>Dikarya</taxon>
        <taxon>Ascomycota</taxon>
        <taxon>Pezizomycotina</taxon>
        <taxon>Eurotiomycetes</taxon>
        <taxon>Eurotiomycetidae</taxon>
        <taxon>Eurotiales</taxon>
        <taxon>Aspergillaceae</taxon>
        <taxon>Penicillium</taxon>
    </lineage>
</organism>
<dbReference type="RefSeq" id="XP_056514097.1">
    <property type="nucleotide sequence ID" value="XM_056653030.1"/>
</dbReference>
<feature type="transmembrane region" description="Helical" evidence="6">
    <location>
        <begin position="164"/>
        <end position="186"/>
    </location>
</feature>
<dbReference type="InterPro" id="IPR000832">
    <property type="entry name" value="GPCR_2_secretin-like"/>
</dbReference>
<reference evidence="8" key="2">
    <citation type="journal article" date="2023" name="IMA Fungus">
        <title>Comparative genomic study of the Penicillium genus elucidates a diverse pangenome and 15 lateral gene transfer events.</title>
        <authorList>
            <person name="Petersen C."/>
            <person name="Sorensen T."/>
            <person name="Nielsen M.R."/>
            <person name="Sondergaard T.E."/>
            <person name="Sorensen J.L."/>
            <person name="Fitzpatrick D.A."/>
            <person name="Frisvad J.C."/>
            <person name="Nielsen K.L."/>
        </authorList>
    </citation>
    <scope>NUCLEOTIDE SEQUENCE</scope>
    <source>
        <strain evidence="8">IBT 34128</strain>
    </source>
</reference>
<dbReference type="PANTHER" id="PTHR23112">
    <property type="entry name" value="G PROTEIN-COUPLED RECEPTOR 157-RELATED"/>
    <property type="match status" value="1"/>
</dbReference>
<dbReference type="Gene3D" id="1.20.1070.10">
    <property type="entry name" value="Rhodopsin 7-helix transmembrane proteins"/>
    <property type="match status" value="1"/>
</dbReference>
<feature type="transmembrane region" description="Helical" evidence="6">
    <location>
        <begin position="46"/>
        <end position="63"/>
    </location>
</feature>
<sequence length="445" mass="49596">MSPSARQLSAISATERVCSAVSLIGASVIVATFIGSRSFRKPINRLVFYASWGNLMANIATLISQSGIHAGAGSSLCQFQAFLIQWFMPADALWTFAMACNVYLTFFHKYNSEQLRQLEWKYVICCYGLPFIPAFTYFFVQTQARGRVYGSAILWCWVSLPWDYLRIAVFYGPVWFVISLTFAIYLRAGTVIYRKRRQLRDLGGIDSLDTEVQPESPIVKLSGIQVTSEFACFSPERRSTSTRECVPTRSFTSTTRSPYSVTIEGGGVGASSMPLGLSTMMTSSQESGPRIGPSPLRTDILLKTARPDLADSYSQRRVMTSESNSTIWAYTKYAMLFFIALLVTWVPSTANRVYALARPQDFSFGLNYASSFVLPLQGFWNSLIYVSISWPAFKSLWADLRGRGSGLDQNARFSGGVYSNYSPKQSRDSRASVSQFESTQELADG</sequence>
<keyword evidence="2 6" id="KW-0812">Transmembrane</keyword>
<dbReference type="Pfam" id="PF00002">
    <property type="entry name" value="7tm_2"/>
    <property type="match status" value="1"/>
</dbReference>
<dbReference type="OrthoDB" id="18453at2759"/>
<feature type="domain" description="G-protein coupled receptors family 2 profile 2" evidence="7">
    <location>
        <begin position="11"/>
        <end position="197"/>
    </location>
</feature>
<dbReference type="InterPro" id="IPR017981">
    <property type="entry name" value="GPCR_2-like_7TM"/>
</dbReference>
<feature type="transmembrane region" description="Helical" evidence="6">
    <location>
        <begin position="327"/>
        <end position="348"/>
    </location>
</feature>
<evidence type="ECO:0000256" key="6">
    <source>
        <dbReference type="SAM" id="Phobius"/>
    </source>
</evidence>
<evidence type="ECO:0000256" key="3">
    <source>
        <dbReference type="ARBA" id="ARBA00022989"/>
    </source>
</evidence>
<dbReference type="EMBL" id="JAPMSZ010000004">
    <property type="protein sequence ID" value="KAJ5105101.1"/>
    <property type="molecule type" value="Genomic_DNA"/>
</dbReference>
<reference evidence="8" key="1">
    <citation type="submission" date="2022-11" db="EMBL/GenBank/DDBJ databases">
        <authorList>
            <person name="Petersen C."/>
        </authorList>
    </citation>
    <scope>NUCLEOTIDE SEQUENCE</scope>
    <source>
        <strain evidence="8">IBT 34128</strain>
    </source>
</reference>
<evidence type="ECO:0000259" key="7">
    <source>
        <dbReference type="PROSITE" id="PS50261"/>
    </source>
</evidence>
<evidence type="ECO:0000256" key="2">
    <source>
        <dbReference type="ARBA" id="ARBA00022692"/>
    </source>
</evidence>
<protein>
    <recommendedName>
        <fullName evidence="7">G-protein coupled receptors family 2 profile 2 domain-containing protein</fullName>
    </recommendedName>
</protein>
<dbReference type="Proteomes" id="UP001141434">
    <property type="component" value="Unassembled WGS sequence"/>
</dbReference>
<feature type="transmembrane region" description="Helical" evidence="6">
    <location>
        <begin position="368"/>
        <end position="393"/>
    </location>
</feature>
<dbReference type="PANTHER" id="PTHR23112:SF0">
    <property type="entry name" value="TRANSMEMBRANE PROTEIN 116"/>
    <property type="match status" value="1"/>
</dbReference>
<comment type="subcellular location">
    <subcellularLocation>
        <location evidence="1">Membrane</location>
        <topology evidence="1">Multi-pass membrane protein</topology>
    </subcellularLocation>
</comment>
<name>A0A9W9FRI8_9EURO</name>
<proteinExistence type="predicted"/>
<feature type="region of interest" description="Disordered" evidence="5">
    <location>
        <begin position="420"/>
        <end position="445"/>
    </location>
</feature>
<dbReference type="GO" id="GO:0007189">
    <property type="term" value="P:adenylate cyclase-activating G protein-coupled receptor signaling pathway"/>
    <property type="evidence" value="ECO:0007669"/>
    <property type="project" value="TreeGrafter"/>
</dbReference>
<dbReference type="AlphaFoldDB" id="A0A9W9FRI8"/>
<dbReference type="GO" id="GO:0007166">
    <property type="term" value="P:cell surface receptor signaling pathway"/>
    <property type="evidence" value="ECO:0007669"/>
    <property type="project" value="InterPro"/>
</dbReference>
<keyword evidence="4 6" id="KW-0472">Membrane</keyword>